<evidence type="ECO:0000256" key="3">
    <source>
        <dbReference type="ARBA" id="ARBA00022692"/>
    </source>
</evidence>
<dbReference type="RefSeq" id="WP_031502849.1">
    <property type="nucleotide sequence ID" value="NC_022795.1"/>
</dbReference>
<dbReference type="OrthoDB" id="9809027at2"/>
<feature type="transmembrane region" description="Helical" evidence="6">
    <location>
        <begin position="503"/>
        <end position="525"/>
    </location>
</feature>
<dbReference type="SUPFAM" id="SSF82866">
    <property type="entry name" value="Multidrug efflux transporter AcrB transmembrane domain"/>
    <property type="match status" value="2"/>
</dbReference>
<evidence type="ECO:0000313" key="9">
    <source>
        <dbReference type="Proteomes" id="UP000077469"/>
    </source>
</evidence>
<name>A0A0X1KUK9_9THEM</name>
<dbReference type="STRING" id="1123384.AJ81_10730"/>
<dbReference type="AlphaFoldDB" id="A0A0X1KUK9"/>
<dbReference type="Gene3D" id="1.20.1640.10">
    <property type="entry name" value="Multidrug efflux transporter AcrB transmembrane domain"/>
    <property type="match status" value="2"/>
</dbReference>
<keyword evidence="5 6" id="KW-0472">Membrane</keyword>
<accession>A0A0X1KUK9</accession>
<dbReference type="InterPro" id="IPR050545">
    <property type="entry name" value="Mycobact_MmpL"/>
</dbReference>
<proteinExistence type="predicted"/>
<evidence type="ECO:0000256" key="1">
    <source>
        <dbReference type="ARBA" id="ARBA00004651"/>
    </source>
</evidence>
<feature type="transmembrane region" description="Helical" evidence="6">
    <location>
        <begin position="601"/>
        <end position="620"/>
    </location>
</feature>
<evidence type="ECO:0000259" key="7">
    <source>
        <dbReference type="PROSITE" id="PS50156"/>
    </source>
</evidence>
<protein>
    <recommendedName>
        <fullName evidence="7">SSD domain-containing protein</fullName>
    </recommendedName>
</protein>
<evidence type="ECO:0000256" key="5">
    <source>
        <dbReference type="ARBA" id="ARBA00023136"/>
    </source>
</evidence>
<feature type="transmembrane region" description="Helical" evidence="6">
    <location>
        <begin position="222"/>
        <end position="241"/>
    </location>
</feature>
<dbReference type="Pfam" id="PF03176">
    <property type="entry name" value="MMPL"/>
    <property type="match status" value="2"/>
</dbReference>
<evidence type="ECO:0000256" key="2">
    <source>
        <dbReference type="ARBA" id="ARBA00022475"/>
    </source>
</evidence>
<feature type="domain" description="SSD" evidence="7">
    <location>
        <begin position="161"/>
        <end position="316"/>
    </location>
</feature>
<reference evidence="8 9" key="1">
    <citation type="submission" date="2014-01" db="EMBL/GenBank/DDBJ databases">
        <title>Genome sequencing of Thermotog hypogea.</title>
        <authorList>
            <person name="Zhang X."/>
            <person name="Alvare G."/>
            <person name="Fristensky B."/>
            <person name="Chen L."/>
            <person name="Suen T."/>
            <person name="Chen Q."/>
            <person name="Ma K."/>
        </authorList>
    </citation>
    <scope>NUCLEOTIDE SEQUENCE [LARGE SCALE GENOMIC DNA]</scope>
    <source>
        <strain evidence="8 9">DSM 11164</strain>
    </source>
</reference>
<comment type="subcellular location">
    <subcellularLocation>
        <location evidence="1">Cell membrane</location>
        <topology evidence="1">Multi-pass membrane protein</topology>
    </subcellularLocation>
</comment>
<feature type="transmembrane region" description="Helical" evidence="6">
    <location>
        <begin position="560"/>
        <end position="580"/>
    </location>
</feature>
<dbReference type="EMBL" id="CP007141">
    <property type="protein sequence ID" value="AJC74936.1"/>
    <property type="molecule type" value="Genomic_DNA"/>
</dbReference>
<dbReference type="PANTHER" id="PTHR33406">
    <property type="entry name" value="MEMBRANE PROTEIN MJ1562-RELATED"/>
    <property type="match status" value="1"/>
</dbReference>
<dbReference type="Proteomes" id="UP000077469">
    <property type="component" value="Chromosome"/>
</dbReference>
<keyword evidence="3 6" id="KW-0812">Transmembrane</keyword>
<organism evidence="8 9">
    <name type="scientific">Pseudothermotoga hypogea DSM 11164 = NBRC 106472</name>
    <dbReference type="NCBI Taxonomy" id="1123384"/>
    <lineage>
        <taxon>Bacteria</taxon>
        <taxon>Thermotogati</taxon>
        <taxon>Thermotogota</taxon>
        <taxon>Thermotogae</taxon>
        <taxon>Thermotogales</taxon>
        <taxon>Thermotogaceae</taxon>
        <taxon>Pseudothermotoga</taxon>
    </lineage>
</organism>
<dbReference type="InterPro" id="IPR004869">
    <property type="entry name" value="MMPL_dom"/>
</dbReference>
<feature type="transmembrane region" description="Helical" evidence="6">
    <location>
        <begin position="162"/>
        <end position="182"/>
    </location>
</feature>
<dbReference type="GO" id="GO:0005886">
    <property type="term" value="C:plasma membrane"/>
    <property type="evidence" value="ECO:0007669"/>
    <property type="project" value="UniProtKB-SubCell"/>
</dbReference>
<evidence type="ECO:0000256" key="6">
    <source>
        <dbReference type="SAM" id="Phobius"/>
    </source>
</evidence>
<feature type="transmembrane region" description="Helical" evidence="6">
    <location>
        <begin position="189"/>
        <end position="210"/>
    </location>
</feature>
<feature type="transmembrane region" description="Helical" evidence="6">
    <location>
        <begin position="338"/>
        <end position="357"/>
    </location>
</feature>
<feature type="transmembrane region" description="Helical" evidence="6">
    <location>
        <begin position="626"/>
        <end position="645"/>
    </location>
</feature>
<dbReference type="KEGG" id="phy:AJ81_10730"/>
<dbReference type="PANTHER" id="PTHR33406:SF13">
    <property type="entry name" value="MEMBRANE PROTEIN YDFJ"/>
    <property type="match status" value="1"/>
</dbReference>
<dbReference type="InterPro" id="IPR000731">
    <property type="entry name" value="SSD"/>
</dbReference>
<feature type="transmembrane region" description="Helical" evidence="6">
    <location>
        <begin position="295"/>
        <end position="317"/>
    </location>
</feature>
<sequence>MVWIRKPWVALTLMSLLGIISALQLPRLNVKAYFKAQVFKESRYVIAEREISKTFYLRDVAIVAVPYRTRDEVNDVARELRDLSGVSMVINPFEFPLTMVNNTSLAQRLRLVGQYEGRDYALLVTFISKSPEDTSRSIYRMMKARDGLVFGISYIGAMAIDYVRMILIYLTPVALTIMFVIFHLTLKSFWTALLAFLPSILATIYLLALYAAIGKPISMENVLMPFITLIMGSSAALHYVNRYLTLKDPSRYERSYKAFKETFSALFMTVLTTVVGFLSLGLTSSPVMREIGLSGAAGMTAAGVATFVFLPPIVTLIEDRRTPDMIERRSLTKRRTKLLVFLSLFTFFCFFIGRVQADFHSLLFFRSNSKVMKGARVVEAIAGIKVPVFLKVDMNEDVQSQEGLEALKKVRDRLKDHCERIFSILDLYELFPQPLRNLISMLLPEGILFDRKSNSVLVIAFPKRVDSSTYRQIEETVSSLACGPIRSIELSGEDFKYMEMNRFVIQNLRTSLMFALLVIALMMGLTLKNFKLGLLSCLPIAATLLSLYGAMGLLKVPLNAISACIMNIVLGAGIDYAIHFCCAYLKHGSLERAYLFTRRPIIANALGVALGFSVLFFSPMKVHAHIAALIFIGMVLASSYTLLWLTSILPNRAHNARDARDLSSSTNLW</sequence>
<evidence type="ECO:0000256" key="4">
    <source>
        <dbReference type="ARBA" id="ARBA00022989"/>
    </source>
</evidence>
<dbReference type="PROSITE" id="PS50156">
    <property type="entry name" value="SSD"/>
    <property type="match status" value="1"/>
</dbReference>
<keyword evidence="2" id="KW-1003">Cell membrane</keyword>
<keyword evidence="4 6" id="KW-1133">Transmembrane helix</keyword>
<dbReference type="PaxDb" id="1123384-AJ81_10730"/>
<keyword evidence="9" id="KW-1185">Reference proteome</keyword>
<feature type="transmembrane region" description="Helical" evidence="6">
    <location>
        <begin position="532"/>
        <end position="554"/>
    </location>
</feature>
<evidence type="ECO:0000313" key="8">
    <source>
        <dbReference type="EMBL" id="AJC74936.1"/>
    </source>
</evidence>
<feature type="transmembrane region" description="Helical" evidence="6">
    <location>
        <begin position="262"/>
        <end position="283"/>
    </location>
</feature>
<gene>
    <name evidence="8" type="ORF">AJ81_10730</name>
</gene>